<dbReference type="AlphaFoldDB" id="J3JWI0"/>
<evidence type="ECO:0000313" key="8">
    <source>
        <dbReference type="Proteomes" id="UP000030742"/>
    </source>
</evidence>
<keyword evidence="1" id="KW-1015">Disulfide bond</keyword>
<reference evidence="6" key="3">
    <citation type="submission" date="2024-08" db="UniProtKB">
        <authorList>
            <consortium name="EnsemblMetazoa"/>
        </authorList>
    </citation>
    <scope>IDENTIFICATION</scope>
</reference>
<reference evidence="3" key="1">
    <citation type="journal article" date="2012" name="Insect Biochem. Mol. Biol.">
        <title>Transcriptome and full-length cDNA resources for the mountain pine beetle, Dendroctonus ponderosae Hopkins, a major insect pest of pine forests.</title>
        <authorList>
            <person name="Keeling C.I."/>
            <person name="Henderson H."/>
            <person name="Li M."/>
            <person name="Yuen M."/>
            <person name="Clark E.L."/>
            <person name="Fraser J.D."/>
            <person name="Huber D.P."/>
            <person name="Liao N.Y."/>
            <person name="Roderick Docking T."/>
            <person name="Birol I."/>
            <person name="Chan S.K."/>
            <person name="Taylor G.A."/>
            <person name="Palmquist D."/>
            <person name="Jones S.J."/>
            <person name="Bohlmann J."/>
        </authorList>
    </citation>
    <scope>NUCLEOTIDE SEQUENCE</scope>
    <source>
        <tissue evidence="3">Whole larvae</tissue>
    </source>
</reference>
<dbReference type="KEGG" id="dpa:109536477"/>
<evidence type="ECO:0000313" key="6">
    <source>
        <dbReference type="EnsemblMetazoa" id="XP_019758270.1"/>
    </source>
</evidence>
<dbReference type="Pfam" id="PF06747">
    <property type="entry name" value="CHCH"/>
    <property type="match status" value="1"/>
</dbReference>
<dbReference type="Proteomes" id="UP000019118">
    <property type="component" value="Unassembled WGS sequence"/>
</dbReference>
<dbReference type="EMBL" id="KB632333">
    <property type="protein sequence ID" value="ERL92713.1"/>
    <property type="molecule type" value="Genomic_DNA"/>
</dbReference>
<dbReference type="EMBL" id="BT127598">
    <property type="protein sequence ID" value="AEE62560.1"/>
    <property type="molecule type" value="mRNA"/>
</dbReference>
<accession>J3JWI0</accession>
<dbReference type="PANTHER" id="PTHR31278">
    <property type="entry name" value="CHCHD1"/>
    <property type="match status" value="1"/>
</dbReference>
<dbReference type="STRING" id="77166.J3JWI0"/>
<dbReference type="InterPro" id="IPR033620">
    <property type="entry name" value="Ribosomal_mS37_met"/>
</dbReference>
<dbReference type="SUPFAM" id="SSF47072">
    <property type="entry name" value="Cysteine alpha-hairpin motif"/>
    <property type="match status" value="1"/>
</dbReference>
<sequence>MRLFTSLMGVKQKARARPQEPVPFKEILPLKLKPGVSGKGNKMSNLSCLYEMSILFACLSNSEFQQQPCGKEITSFQKCYSTYTSDKKQKSERDMKGILTPGERNLSAKQLNMLLKRYPS</sequence>
<dbReference type="HOGENOM" id="CLU_146244_0_0_1"/>
<gene>
    <name evidence="6" type="primary">109536477</name>
    <name evidence="5" type="ORF">D910_10024</name>
    <name evidence="4" type="ORF">YQE_05437</name>
</gene>
<dbReference type="GO" id="GO:0005761">
    <property type="term" value="C:mitochondrial ribosome"/>
    <property type="evidence" value="ECO:0007669"/>
    <property type="project" value="InterPro"/>
</dbReference>
<proteinExistence type="evidence at transcript level"/>
<dbReference type="Proteomes" id="UP000030742">
    <property type="component" value="Unassembled WGS sequence"/>
</dbReference>
<evidence type="ECO:0000259" key="2">
    <source>
        <dbReference type="Pfam" id="PF06747"/>
    </source>
</evidence>
<dbReference type="GO" id="GO:0032543">
    <property type="term" value="P:mitochondrial translation"/>
    <property type="evidence" value="ECO:0007669"/>
    <property type="project" value="InterPro"/>
</dbReference>
<dbReference type="PANTHER" id="PTHR31278:SF2">
    <property type="entry name" value="SMALL RIBOSOMAL SUBUNIT PROTEIN MS37"/>
    <property type="match status" value="1"/>
</dbReference>
<dbReference type="OrthoDB" id="5825849at2759"/>
<evidence type="ECO:0000256" key="1">
    <source>
        <dbReference type="ARBA" id="ARBA00023157"/>
    </source>
</evidence>
<evidence type="ECO:0000313" key="5">
    <source>
        <dbReference type="EMBL" id="ERL92713.1"/>
    </source>
</evidence>
<evidence type="ECO:0000313" key="7">
    <source>
        <dbReference type="Proteomes" id="UP000019118"/>
    </source>
</evidence>
<organism evidence="3">
    <name type="scientific">Dendroctonus ponderosae</name>
    <name type="common">Mountain pine beetle</name>
    <dbReference type="NCBI Taxonomy" id="77166"/>
    <lineage>
        <taxon>Eukaryota</taxon>
        <taxon>Metazoa</taxon>
        <taxon>Ecdysozoa</taxon>
        <taxon>Arthropoda</taxon>
        <taxon>Hexapoda</taxon>
        <taxon>Insecta</taxon>
        <taxon>Pterygota</taxon>
        <taxon>Neoptera</taxon>
        <taxon>Endopterygota</taxon>
        <taxon>Coleoptera</taxon>
        <taxon>Polyphaga</taxon>
        <taxon>Cucujiformia</taxon>
        <taxon>Curculionidae</taxon>
        <taxon>Scolytinae</taxon>
        <taxon>Dendroctonus</taxon>
    </lineage>
</organism>
<dbReference type="GO" id="GO:0005654">
    <property type="term" value="C:nucleoplasm"/>
    <property type="evidence" value="ECO:0007669"/>
    <property type="project" value="TreeGrafter"/>
</dbReference>
<evidence type="ECO:0000313" key="4">
    <source>
        <dbReference type="EMBL" id="ENN78286.1"/>
    </source>
</evidence>
<keyword evidence="7" id="KW-1185">Reference proteome</keyword>
<name>J3JWI0_DENPD</name>
<dbReference type="EnsemblMetazoa" id="XM_019902711.1">
    <property type="protein sequence ID" value="XP_019758270.1"/>
    <property type="gene ID" value="LOC109536477"/>
</dbReference>
<reference evidence="7 8" key="2">
    <citation type="journal article" date="2013" name="Genome Biol.">
        <title>Draft genome of the mountain pine beetle, Dendroctonus ponderosae Hopkins, a major forest pest.</title>
        <authorList>
            <person name="Keeling C.I."/>
            <person name="Yuen M.M."/>
            <person name="Liao N.Y."/>
            <person name="Docking T.R."/>
            <person name="Chan S.K."/>
            <person name="Taylor G.A."/>
            <person name="Palmquist D.L."/>
            <person name="Jackman S.D."/>
            <person name="Nguyen A."/>
            <person name="Li M."/>
            <person name="Henderson H."/>
            <person name="Janes J.K."/>
            <person name="Zhao Y."/>
            <person name="Pandoh P."/>
            <person name="Moore R."/>
            <person name="Sperling F.A."/>
            <person name="Huber D.P."/>
            <person name="Birol I."/>
            <person name="Jones S.J."/>
            <person name="Bohlmann J."/>
        </authorList>
    </citation>
    <scope>NUCLEOTIDE SEQUENCE</scope>
</reference>
<protein>
    <recommendedName>
        <fullName evidence="2">CHCH domain-containing protein</fullName>
    </recommendedName>
</protein>
<dbReference type="GO" id="GO:0003723">
    <property type="term" value="F:RNA binding"/>
    <property type="evidence" value="ECO:0007669"/>
    <property type="project" value="TreeGrafter"/>
</dbReference>
<dbReference type="EMBL" id="KB740923">
    <property type="protein sequence ID" value="ENN78286.1"/>
    <property type="molecule type" value="Genomic_DNA"/>
</dbReference>
<evidence type="ECO:0000313" key="3">
    <source>
        <dbReference type="EMBL" id="AEE62560.1"/>
    </source>
</evidence>
<dbReference type="OMA" id="CVTEMSM"/>
<dbReference type="InterPro" id="IPR009069">
    <property type="entry name" value="Cys_alpha_HP_mot_SF"/>
</dbReference>
<dbReference type="InterPro" id="IPR010625">
    <property type="entry name" value="CHCH"/>
</dbReference>
<feature type="domain" description="CHCH" evidence="2">
    <location>
        <begin position="48"/>
        <end position="81"/>
    </location>
</feature>